<feature type="compositionally biased region" description="Basic and acidic residues" evidence="1">
    <location>
        <begin position="732"/>
        <end position="747"/>
    </location>
</feature>
<dbReference type="RefSeq" id="XP_003884368.1">
    <property type="nucleotide sequence ID" value="XM_003884319.1"/>
</dbReference>
<sequence length="1055" mass="118697">MSATRGRSRLLCEALASSGRRTGSDRGRCSQGNAPAFAPRKHDRELVSHPDIDKFRPSSRSEASRAPAAGRAVHPDTLPRFYQPSSGMGGAMNEGTPGQPNGERGRARQKYIGCAPAEPRLRPKRTSTGLEDRMLKTGGYGVRIHWDEYAGYHAHVSPPEVDLMHADEVLMVRDSPRQSWAGESRSAQSAGEPGAKSRALSKSRVVHCGVSRRCIPVYQFAPTLCEKSCEIIDVYRKERVAELWKKLDTRGEGVVDLFRLASCGEKRKTGKLHRSDDDREELRRGRLGEREQGEGAGVSPVEERFVQACVMHFIQIAVSRTSAQIVKDGATLGPHFDAALRFTTAGAQGSANPPVVFPTEPAVYPYPHAPDPVRIGLEADAEAEGAKIERENKVAIQAAKRLAREHNQVVMLNVDEKLGADASATPSLFVPRRKFESVALKALAHEFGNPDVDMFRDRVMCECRKLVGKVNPEEAKRFFKPYILEYSRKLDARRRKAKAQGREGFSRGRSAEFSLRSATRRGTSLGAEALDRAEDANKFPFVGLRRVENRLDEQIDHYLRKKQQLVHLKEVLDDMREGQFCTFHPAVNAYPKYLQKASRMRRAPDDPLVILERFCAQYTEDREYPRLVEAIRECTFQPNIHKFVAQEKKIQKDAGAEPSEEAAGKKLPARIPGRKQNEAPGKTPEKADAESRVDRLFKSIERPFDHIFAADINKWLQTDAGLYSASEDEQEAEKNPQENWKRWEVEGRSPQYRGAAKDRSQRAVLSQDGGEIVVQIKKETEEKPSVVLPRHRTTPYNAWVNGLRGGYLPNVMDFRKGPSEKGDQKKAERYNMRDWSRYIRLEEREVETRIIPNEAIIDAVCESELPSAAPPPPTIWVRRRRWEPAPERGPDARTYTEAHFHTGGDSQTDRLLPAGKPAALTRQQAKEYKNRFPPSADATTFVVPTPLKLDRLRQQYRLYMQLRNGIEVGEIRTPPKVVTLRRDVLTDLEREVNRQPPSIVLAEMRDRSLTSTAETDTSAEGARLADEGTVDKCGMQEKGCVPRSMGEDVDGWCKA</sequence>
<feature type="region of interest" description="Disordered" evidence="1">
    <location>
        <begin position="651"/>
        <end position="690"/>
    </location>
</feature>
<protein>
    <submittedName>
        <fullName evidence="2">Uncharacterized protein</fullName>
    </submittedName>
</protein>
<dbReference type="OMA" id="YTEDREY"/>
<organism evidence="2 4">
    <name type="scientific">Neospora caninum (strain Liverpool)</name>
    <dbReference type="NCBI Taxonomy" id="572307"/>
    <lineage>
        <taxon>Eukaryota</taxon>
        <taxon>Sar</taxon>
        <taxon>Alveolata</taxon>
        <taxon>Apicomplexa</taxon>
        <taxon>Conoidasida</taxon>
        <taxon>Coccidia</taxon>
        <taxon>Eucoccidiorida</taxon>
        <taxon>Eimeriorina</taxon>
        <taxon>Sarcocystidae</taxon>
        <taxon>Neospora</taxon>
    </lineage>
</organism>
<dbReference type="AlphaFoldDB" id="F0VM59"/>
<proteinExistence type="predicted"/>
<evidence type="ECO:0000313" key="2">
    <source>
        <dbReference type="EMBL" id="CBZ54337.1"/>
    </source>
</evidence>
<dbReference type="OrthoDB" id="371976at2759"/>
<feature type="compositionally biased region" description="Polar residues" evidence="1">
    <location>
        <begin position="1009"/>
        <end position="1018"/>
    </location>
</feature>
<evidence type="ECO:0000313" key="3">
    <source>
        <dbReference type="EMBL" id="CEL69042.1"/>
    </source>
</evidence>
<keyword evidence="4" id="KW-1185">Reference proteome</keyword>
<feature type="region of interest" description="Disordered" evidence="1">
    <location>
        <begin position="269"/>
        <end position="296"/>
    </location>
</feature>
<dbReference type="EMBL" id="FR823391">
    <property type="protein sequence ID" value="CBZ54337.1"/>
    <property type="molecule type" value="Genomic_DNA"/>
</dbReference>
<evidence type="ECO:0000313" key="4">
    <source>
        <dbReference type="Proteomes" id="UP000007494"/>
    </source>
</evidence>
<gene>
    <name evidence="3" type="ORF">BN1204_047680</name>
    <name evidence="2" type="ORF">NCLIV_047680</name>
</gene>
<feature type="region of interest" description="Disordered" evidence="1">
    <location>
        <begin position="17"/>
        <end position="107"/>
    </location>
</feature>
<reference evidence="3" key="4">
    <citation type="journal article" date="2015" name="PLoS ONE">
        <title>Comprehensive Evaluation of Toxoplasma gondii VEG and Neospora caninum LIV Genomes with Tachyzoite Stage Transcriptome and Proteome Defines Novel Transcript Features.</title>
        <authorList>
            <person name="Ramaprasad A."/>
            <person name="Mourier T."/>
            <person name="Naeem R."/>
            <person name="Malas T.B."/>
            <person name="Moussa E."/>
            <person name="Panigrahi A."/>
            <person name="Vermont S.J."/>
            <person name="Otto T.D."/>
            <person name="Wastling J."/>
            <person name="Pain A."/>
        </authorList>
    </citation>
    <scope>NUCLEOTIDE SEQUENCE</scope>
    <source>
        <strain evidence="3">Liverpool</strain>
    </source>
</reference>
<feature type="region of interest" description="Disordered" evidence="1">
    <location>
        <begin position="726"/>
        <end position="760"/>
    </location>
</feature>
<feature type="compositionally biased region" description="Basic and acidic residues" evidence="1">
    <location>
        <begin position="40"/>
        <end position="56"/>
    </location>
</feature>
<feature type="region of interest" description="Disordered" evidence="1">
    <location>
        <begin position="1004"/>
        <end position="1023"/>
    </location>
</feature>
<dbReference type="GeneID" id="13446590"/>
<accession>F0VM59</accession>
<feature type="compositionally biased region" description="Low complexity" evidence="1">
    <location>
        <begin position="58"/>
        <end position="72"/>
    </location>
</feature>
<dbReference type="Proteomes" id="UP000007494">
    <property type="component" value="Chromosome X"/>
</dbReference>
<reference evidence="2" key="1">
    <citation type="submission" date="2011-02" db="EMBL/GenBank/DDBJ databases">
        <authorList>
            <person name="Aslett M."/>
        </authorList>
    </citation>
    <scope>NUCLEOTIDE SEQUENCE</scope>
    <source>
        <strain evidence="2">Liverpool</strain>
    </source>
</reference>
<dbReference type="EMBL" id="LN714485">
    <property type="protein sequence ID" value="CEL69042.1"/>
    <property type="molecule type" value="Genomic_DNA"/>
</dbReference>
<dbReference type="InParanoid" id="F0VM59"/>
<evidence type="ECO:0000256" key="1">
    <source>
        <dbReference type="SAM" id="MobiDB-lite"/>
    </source>
</evidence>
<reference evidence="2" key="2">
    <citation type="submission" date="2011-03" db="EMBL/GenBank/DDBJ databases">
        <title>Comparative genomics and transcriptomics of Neospora caninum and Toxoplasma gondii.</title>
        <authorList>
            <person name="Reid A.J."/>
            <person name="Sohal A."/>
            <person name="Harris D."/>
            <person name="Quail M."/>
            <person name="Sanders M."/>
            <person name="Berriman M."/>
            <person name="Wastling J.M."/>
            <person name="Pain A."/>
        </authorList>
    </citation>
    <scope>NUCLEOTIDE SEQUENCE</scope>
    <source>
        <strain evidence="2">Liverpool</strain>
    </source>
</reference>
<feature type="compositionally biased region" description="Basic and acidic residues" evidence="1">
    <location>
        <begin position="273"/>
        <end position="293"/>
    </location>
</feature>
<name>F0VM59_NEOCL</name>
<feature type="region of interest" description="Disordered" evidence="1">
    <location>
        <begin position="176"/>
        <end position="198"/>
    </location>
</feature>
<dbReference type="eggNOG" id="ENOG502T217">
    <property type="taxonomic scope" value="Eukaryota"/>
</dbReference>
<dbReference type="VEuPathDB" id="ToxoDB:NCLIV_047680"/>
<reference evidence="4" key="3">
    <citation type="journal article" date="2012" name="PLoS Pathog.">
        <title>Comparative genomics of the apicomplexan parasites Toxoplasma gondii and Neospora caninum: Coccidia differing in host range and transmission strategy.</title>
        <authorList>
            <person name="Reid A.J."/>
            <person name="Vermont S.J."/>
            <person name="Cotton J.A."/>
            <person name="Harris D."/>
            <person name="Hill-Cawthorne G.A."/>
            <person name="Konen-Waisman S."/>
            <person name="Latham S.M."/>
            <person name="Mourier T."/>
            <person name="Norton R."/>
            <person name="Quail M.A."/>
            <person name="Sanders M."/>
            <person name="Shanmugam D."/>
            <person name="Sohal A."/>
            <person name="Wasmuth J.D."/>
            <person name="Brunk B."/>
            <person name="Grigg M.E."/>
            <person name="Howard J.C."/>
            <person name="Parkinson J."/>
            <person name="Roos D.S."/>
            <person name="Trees A.J."/>
            <person name="Berriman M."/>
            <person name="Pain A."/>
            <person name="Wastling J.M."/>
        </authorList>
    </citation>
    <scope>NUCLEOTIDE SEQUENCE [LARGE SCALE GENOMIC DNA]</scope>
    <source>
        <strain evidence="4">Liverpool</strain>
    </source>
</reference>